<proteinExistence type="predicted"/>
<reference evidence="1 2" key="1">
    <citation type="submission" date="2013-06" db="EMBL/GenBank/DDBJ databases">
        <authorList>
            <person name="Weinstock G."/>
            <person name="Sodergren E."/>
            <person name="Lobos E.A."/>
            <person name="Fulton L."/>
            <person name="Fulton R."/>
            <person name="Courtney L."/>
            <person name="Fronick C."/>
            <person name="O'Laughlin M."/>
            <person name="Godfrey J."/>
            <person name="Wilson R.M."/>
            <person name="Miner T."/>
            <person name="Farmer C."/>
            <person name="Delehaunty K."/>
            <person name="Cordes M."/>
            <person name="Minx P."/>
            <person name="Tomlinson C."/>
            <person name="Chen J."/>
            <person name="Wollam A."/>
            <person name="Pepin K.H."/>
            <person name="Bhonagiri V."/>
            <person name="Zhang X."/>
            <person name="Warren W."/>
            <person name="Mitreva M."/>
            <person name="Mardis E.R."/>
            <person name="Wilson R.K."/>
        </authorList>
    </citation>
    <scope>NUCLEOTIDE SEQUENCE [LARGE SCALE GENOMIC DNA]</scope>
    <source>
        <strain evidence="1 2">JCP8017A</strain>
    </source>
</reference>
<dbReference type="EMBL" id="ATJN01000001">
    <property type="protein sequence ID" value="EPI53640.1"/>
    <property type="molecule type" value="Genomic_DNA"/>
</dbReference>
<evidence type="ECO:0000313" key="2">
    <source>
        <dbReference type="Proteomes" id="UP000015779"/>
    </source>
</evidence>
<dbReference type="Proteomes" id="UP000015779">
    <property type="component" value="Unassembled WGS sequence"/>
</dbReference>
<gene>
    <name evidence="1" type="ORF">HMPREF1577_00030</name>
</gene>
<organism evidence="1 2">
    <name type="scientific">Gardnerella pickettii JCP8017A</name>
    <dbReference type="NCBI Taxonomy" id="1261062"/>
    <lineage>
        <taxon>Bacteria</taxon>
        <taxon>Bacillati</taxon>
        <taxon>Actinomycetota</taxon>
        <taxon>Actinomycetes</taxon>
        <taxon>Bifidobacteriales</taxon>
        <taxon>Bifidobacteriaceae</taxon>
        <taxon>Gardnerella</taxon>
        <taxon>Gardnerella pickettii</taxon>
    </lineage>
</organism>
<name>T2PMR6_9BIFI</name>
<evidence type="ECO:0000313" key="1">
    <source>
        <dbReference type="EMBL" id="EPI53640.1"/>
    </source>
</evidence>
<dbReference type="AlphaFoldDB" id="T2PMR6"/>
<comment type="caution">
    <text evidence="1">The sequence shown here is derived from an EMBL/GenBank/DDBJ whole genome shotgun (WGS) entry which is preliminary data.</text>
</comment>
<accession>T2PMR6</accession>
<sequence length="50" mass="5548">MGGGLITSPTFVKSQVKSQEKLQVKSQVKSQIKVANNKITNHYKTKELVC</sequence>
<dbReference type="HOGENOM" id="CLU_3118243_0_0_11"/>
<dbReference type="PATRIC" id="fig|1261062.4.peg.29"/>
<protein>
    <submittedName>
        <fullName evidence="1">Uncharacterized protein</fullName>
    </submittedName>
</protein>